<reference evidence="1" key="1">
    <citation type="submission" date="2021-01" db="EMBL/GenBank/DDBJ databases">
        <authorList>
            <person name="Corre E."/>
            <person name="Pelletier E."/>
            <person name="Niang G."/>
            <person name="Scheremetjew M."/>
            <person name="Finn R."/>
            <person name="Kale V."/>
            <person name="Holt S."/>
            <person name="Cochrane G."/>
            <person name="Meng A."/>
            <person name="Brown T."/>
            <person name="Cohen L."/>
        </authorList>
    </citation>
    <scope>NUCLEOTIDE SEQUENCE</scope>
    <source>
        <strain evidence="1">CCAP1064/1</strain>
    </source>
</reference>
<protein>
    <submittedName>
        <fullName evidence="1">Uncharacterized protein</fullName>
    </submittedName>
</protein>
<dbReference type="EMBL" id="HBEL01015116">
    <property type="protein sequence ID" value="CAD8411114.1"/>
    <property type="molecule type" value="Transcribed_RNA"/>
</dbReference>
<gene>
    <name evidence="1" type="ORF">PINE0816_LOCUS7237</name>
</gene>
<proteinExistence type="predicted"/>
<dbReference type="AlphaFoldDB" id="A0A7S0C2S7"/>
<sequence>MRSVECRDQWRKQWRKKKGKSKELVLTITYRTRTQSFSTKKSFFVEYFLEKHVSVTLFFSTTTTKLSYRMNGAQKRNELLCGDRDLRAYSCVRAYLFVRILKPLTV</sequence>
<accession>A0A7S0C2S7</accession>
<organism evidence="1">
    <name type="scientific">Proboscia inermis</name>
    <dbReference type="NCBI Taxonomy" id="420281"/>
    <lineage>
        <taxon>Eukaryota</taxon>
        <taxon>Sar</taxon>
        <taxon>Stramenopiles</taxon>
        <taxon>Ochrophyta</taxon>
        <taxon>Bacillariophyta</taxon>
        <taxon>Coscinodiscophyceae</taxon>
        <taxon>Rhizosoleniophycidae</taxon>
        <taxon>Rhizosoleniales</taxon>
        <taxon>Rhizosoleniaceae</taxon>
        <taxon>Proboscia</taxon>
    </lineage>
</organism>
<name>A0A7S0C2S7_9STRA</name>
<evidence type="ECO:0000313" key="1">
    <source>
        <dbReference type="EMBL" id="CAD8411114.1"/>
    </source>
</evidence>